<protein>
    <submittedName>
        <fullName evidence="2">Uncharacterized protein</fullName>
    </submittedName>
</protein>
<dbReference type="Proteomes" id="UP000225972">
    <property type="component" value="Unassembled WGS sequence"/>
</dbReference>
<dbReference type="RefSeq" id="WP_133840702.1">
    <property type="nucleotide sequence ID" value="NZ_FXXP01000001.1"/>
</dbReference>
<dbReference type="AlphaFoldDB" id="A0A238J7Z2"/>
<evidence type="ECO:0000313" key="3">
    <source>
        <dbReference type="Proteomes" id="UP000225972"/>
    </source>
</evidence>
<feature type="signal peptide" evidence="1">
    <location>
        <begin position="1"/>
        <end position="22"/>
    </location>
</feature>
<feature type="chain" id="PRO_5012059585" evidence="1">
    <location>
        <begin position="23"/>
        <end position="183"/>
    </location>
</feature>
<dbReference type="OrthoDB" id="1432316at2"/>
<organism evidence="2 3">
    <name type="scientific">Pelagimonas phthalicica</name>
    <dbReference type="NCBI Taxonomy" id="1037362"/>
    <lineage>
        <taxon>Bacteria</taxon>
        <taxon>Pseudomonadati</taxon>
        <taxon>Pseudomonadota</taxon>
        <taxon>Alphaproteobacteria</taxon>
        <taxon>Rhodobacterales</taxon>
        <taxon>Roseobacteraceae</taxon>
        <taxon>Pelagimonas</taxon>
    </lineage>
</organism>
<sequence length="183" mass="20242">MQRRSLMFGALSSLLGANLVRAGGVPDWVPVPKWSPEVIPDLKTVSERMVYYFGSKYDYVLFSHSTCCVLDKGKEEQAAIDTAMQILLDIVGFHPDFATRTMTDGAVLVSYNESAFNVLPAEFTLENQAWVAAEHLQGLTEGEALWGKGGLNKFDQEAQMGLLGRSYMFLDAEARDVVQVIRG</sequence>
<evidence type="ECO:0000256" key="1">
    <source>
        <dbReference type="SAM" id="SignalP"/>
    </source>
</evidence>
<name>A0A238J7Z2_9RHOB</name>
<accession>A0A238J7Z2</accession>
<gene>
    <name evidence="2" type="ORF">TRP8649_00874</name>
</gene>
<dbReference type="EMBL" id="FXXP01000001">
    <property type="protein sequence ID" value="SMX26788.1"/>
    <property type="molecule type" value="Genomic_DNA"/>
</dbReference>
<evidence type="ECO:0000313" key="2">
    <source>
        <dbReference type="EMBL" id="SMX26788.1"/>
    </source>
</evidence>
<keyword evidence="3" id="KW-1185">Reference proteome</keyword>
<keyword evidence="1" id="KW-0732">Signal</keyword>
<proteinExistence type="predicted"/>
<reference evidence="3" key="1">
    <citation type="submission" date="2017-05" db="EMBL/GenBank/DDBJ databases">
        <authorList>
            <person name="Rodrigo-Torres L."/>
            <person name="Arahal R. D."/>
            <person name="Lucena T."/>
        </authorList>
    </citation>
    <scope>NUCLEOTIDE SEQUENCE [LARGE SCALE GENOMIC DNA]</scope>
    <source>
        <strain evidence="3">CECT 8649</strain>
    </source>
</reference>